<comment type="caution">
    <text evidence="2">The sequence shown here is derived from an EMBL/GenBank/DDBJ whole genome shotgun (WGS) entry which is preliminary data.</text>
</comment>
<dbReference type="AlphaFoldDB" id="A0A4Z2HR49"/>
<feature type="compositionally biased region" description="Basic and acidic residues" evidence="1">
    <location>
        <begin position="280"/>
        <end position="299"/>
    </location>
</feature>
<gene>
    <name evidence="2" type="ORF">EYF80_022289</name>
</gene>
<evidence type="ECO:0000256" key="1">
    <source>
        <dbReference type="SAM" id="MobiDB-lite"/>
    </source>
</evidence>
<accession>A0A4Z2HR49</accession>
<dbReference type="Proteomes" id="UP000314294">
    <property type="component" value="Unassembled WGS sequence"/>
</dbReference>
<organism evidence="2 3">
    <name type="scientific">Liparis tanakae</name>
    <name type="common">Tanaka's snailfish</name>
    <dbReference type="NCBI Taxonomy" id="230148"/>
    <lineage>
        <taxon>Eukaryota</taxon>
        <taxon>Metazoa</taxon>
        <taxon>Chordata</taxon>
        <taxon>Craniata</taxon>
        <taxon>Vertebrata</taxon>
        <taxon>Euteleostomi</taxon>
        <taxon>Actinopterygii</taxon>
        <taxon>Neopterygii</taxon>
        <taxon>Teleostei</taxon>
        <taxon>Neoteleostei</taxon>
        <taxon>Acanthomorphata</taxon>
        <taxon>Eupercaria</taxon>
        <taxon>Perciformes</taxon>
        <taxon>Cottioidei</taxon>
        <taxon>Cottales</taxon>
        <taxon>Liparidae</taxon>
        <taxon>Liparis</taxon>
    </lineage>
</organism>
<reference evidence="2 3" key="1">
    <citation type="submission" date="2019-03" db="EMBL/GenBank/DDBJ databases">
        <title>First draft genome of Liparis tanakae, snailfish: a comprehensive survey of snailfish specific genes.</title>
        <authorList>
            <person name="Kim W."/>
            <person name="Song I."/>
            <person name="Jeong J.-H."/>
            <person name="Kim D."/>
            <person name="Kim S."/>
            <person name="Ryu S."/>
            <person name="Song J.Y."/>
            <person name="Lee S.K."/>
        </authorList>
    </citation>
    <scope>NUCLEOTIDE SEQUENCE [LARGE SCALE GENOMIC DNA]</scope>
    <source>
        <tissue evidence="2">Muscle</tissue>
    </source>
</reference>
<dbReference type="EMBL" id="SRLO01000203">
    <property type="protein sequence ID" value="TNN67483.1"/>
    <property type="molecule type" value="Genomic_DNA"/>
</dbReference>
<feature type="region of interest" description="Disordered" evidence="1">
    <location>
        <begin position="177"/>
        <end position="196"/>
    </location>
</feature>
<evidence type="ECO:0000313" key="3">
    <source>
        <dbReference type="Proteomes" id="UP000314294"/>
    </source>
</evidence>
<name>A0A4Z2HR49_9TELE</name>
<feature type="region of interest" description="Disordered" evidence="1">
    <location>
        <begin position="278"/>
        <end position="309"/>
    </location>
</feature>
<protein>
    <submittedName>
        <fullName evidence="2">Uncharacterized protein</fullName>
    </submittedName>
</protein>
<evidence type="ECO:0000313" key="2">
    <source>
        <dbReference type="EMBL" id="TNN67483.1"/>
    </source>
</evidence>
<proteinExistence type="predicted"/>
<sequence length="466" mass="50401">MGASLGLSKARATMGPRTAYSTFFTVGFMVSMVNTLVRGGTLFSDIFSLGSPRRVALRPDSALPGEEDDRGGEVMSARSPEPPGSDSFRTGFRSRRFLGDSHCIRVADMLRRLFSRQIALERLMGESKDKVFIVASLRPLLWGHRHSLLLREVACRAEDVEELEELPASGLGGRRRVTGLRVSGGPQEGDRATRVSVDEKNRQHIRTKGYGCRQASSESFHEGCPETTHRPTLGFVQGRGRAAQHAHVCPGEQLEAKQAVGHGGASLGKEHRVIARGRARGREGAHQSRDEHDLLRRETPPLLSGGSYPPVDDEAAELALCGLSEAIHGLLEKGGVWRQQRIGTVRQVTQDALLPLLQQLIDEGEARPQVPLQPLDILGAGQLVLAQHQHHAAPHVLQEALQSDLLHFAAAAAACTAVSTSTHSDEHHAVLEHSPHHLTPTFSLAGGQQCSLAGPEHVDPVQGADD</sequence>
<keyword evidence="3" id="KW-1185">Reference proteome</keyword>
<feature type="region of interest" description="Disordered" evidence="1">
    <location>
        <begin position="58"/>
        <end position="91"/>
    </location>
</feature>